<gene>
    <name evidence="2" type="ORF">CCMP2556_LOCUS49834</name>
</gene>
<evidence type="ECO:0000256" key="1">
    <source>
        <dbReference type="SAM" id="Phobius"/>
    </source>
</evidence>
<name>A0ABP0S2U0_9DINO</name>
<feature type="transmembrane region" description="Helical" evidence="1">
    <location>
        <begin position="222"/>
        <end position="240"/>
    </location>
</feature>
<dbReference type="Proteomes" id="UP001642484">
    <property type="component" value="Unassembled WGS sequence"/>
</dbReference>
<keyword evidence="1" id="KW-0472">Membrane</keyword>
<comment type="caution">
    <text evidence="2">The sequence shown here is derived from an EMBL/GenBank/DDBJ whole genome shotgun (WGS) entry which is preliminary data.</text>
</comment>
<sequence>MAGAAAACLAHEDLVSMVAVGTTAVSTHCDDATLRRPCWRPVGVVFSMGTVTLDLSERFLQVFAYSLVRASENLEVCCLLLVEVLALVTPNSCVLATAEMVGFVRKYPRHFNFLPHFGEWFMPNFEDNVDAWVSFLIFVRRLLVVSWSLFILLPQKRKGLWQVALGVSYTCGALAYTYLSMIELTYQPSHTVQGTTLFVFSAMFVVPFLETNPMAGNWLRKFLLLNVVIPSYWFAGLSKIRYAGLLHNFSGAWVKGPLQYKMDDSLVTGFSAWLLGQPGILGSTVPWTCVLFSWGNFLVEIVLPVAAMLSMTEGPVRSKIRLTFLILAVSFHVGIWILMSPNFIRSVLLLIFATNPASLFDAEDKAAEKQSLASTEGSERLQQSAALVGEYLRAIYGMAMWTGWNLVQLLSDYDHLAGNMEPKAHHDMYFPFSEFPMFAPSTKETTHAQWSCAFLLLAWGALLIKMIHDVNEVMPP</sequence>
<feature type="transmembrane region" description="Helical" evidence="1">
    <location>
        <begin position="291"/>
        <end position="310"/>
    </location>
</feature>
<feature type="transmembrane region" description="Helical" evidence="1">
    <location>
        <begin position="322"/>
        <end position="339"/>
    </location>
</feature>
<accession>A0ABP0S2U0</accession>
<feature type="transmembrane region" description="Helical" evidence="1">
    <location>
        <begin position="191"/>
        <end position="210"/>
    </location>
</feature>
<evidence type="ECO:0000313" key="2">
    <source>
        <dbReference type="EMBL" id="CAK9106673.1"/>
    </source>
</evidence>
<evidence type="ECO:0000313" key="3">
    <source>
        <dbReference type="Proteomes" id="UP001642484"/>
    </source>
</evidence>
<keyword evidence="3" id="KW-1185">Reference proteome</keyword>
<protein>
    <submittedName>
        <fullName evidence="2">Uncharacterized protein</fullName>
    </submittedName>
</protein>
<organism evidence="2 3">
    <name type="scientific">Durusdinium trenchii</name>
    <dbReference type="NCBI Taxonomy" id="1381693"/>
    <lineage>
        <taxon>Eukaryota</taxon>
        <taxon>Sar</taxon>
        <taxon>Alveolata</taxon>
        <taxon>Dinophyceae</taxon>
        <taxon>Suessiales</taxon>
        <taxon>Symbiodiniaceae</taxon>
        <taxon>Durusdinium</taxon>
    </lineage>
</organism>
<proteinExistence type="predicted"/>
<dbReference type="EMBL" id="CAXAMN010026916">
    <property type="protein sequence ID" value="CAK9106673.1"/>
    <property type="molecule type" value="Genomic_DNA"/>
</dbReference>
<keyword evidence="1" id="KW-1133">Transmembrane helix</keyword>
<reference evidence="2 3" key="1">
    <citation type="submission" date="2024-02" db="EMBL/GenBank/DDBJ databases">
        <authorList>
            <person name="Chen Y."/>
            <person name="Shah S."/>
            <person name="Dougan E. K."/>
            <person name="Thang M."/>
            <person name="Chan C."/>
        </authorList>
    </citation>
    <scope>NUCLEOTIDE SEQUENCE [LARGE SCALE GENOMIC DNA]</scope>
</reference>
<keyword evidence="1" id="KW-0812">Transmembrane</keyword>
<feature type="transmembrane region" description="Helical" evidence="1">
    <location>
        <begin position="131"/>
        <end position="153"/>
    </location>
</feature>
<feature type="transmembrane region" description="Helical" evidence="1">
    <location>
        <begin position="160"/>
        <end position="179"/>
    </location>
</feature>